<dbReference type="InterPro" id="IPR013196">
    <property type="entry name" value="HTH_11"/>
</dbReference>
<protein>
    <submittedName>
        <fullName evidence="5">YafY family protein</fullName>
    </submittedName>
</protein>
<dbReference type="Proteomes" id="UP001501470">
    <property type="component" value="Unassembled WGS sequence"/>
</dbReference>
<dbReference type="InterPro" id="IPR036390">
    <property type="entry name" value="WH_DNA-bd_sf"/>
</dbReference>
<dbReference type="InterPro" id="IPR026881">
    <property type="entry name" value="WYL_dom"/>
</dbReference>
<feature type="chain" id="PRO_5046260281" evidence="3">
    <location>
        <begin position="21"/>
        <end position="313"/>
    </location>
</feature>
<evidence type="ECO:0000259" key="4">
    <source>
        <dbReference type="PROSITE" id="PS51000"/>
    </source>
</evidence>
<evidence type="ECO:0000313" key="5">
    <source>
        <dbReference type="EMBL" id="GAA1530851.1"/>
    </source>
</evidence>
<dbReference type="Pfam" id="PF13280">
    <property type="entry name" value="WYL"/>
    <property type="match status" value="1"/>
</dbReference>
<dbReference type="InterPro" id="IPR028349">
    <property type="entry name" value="PafC-like"/>
</dbReference>
<dbReference type="EMBL" id="BAAAQD010000011">
    <property type="protein sequence ID" value="GAA1530851.1"/>
    <property type="molecule type" value="Genomic_DNA"/>
</dbReference>
<dbReference type="PANTHER" id="PTHR34580">
    <property type="match status" value="1"/>
</dbReference>
<dbReference type="RefSeq" id="WP_344505100.1">
    <property type="nucleotide sequence ID" value="NZ_BAAAQD010000011.1"/>
</dbReference>
<dbReference type="InterPro" id="IPR057727">
    <property type="entry name" value="WCX_dom"/>
</dbReference>
<dbReference type="Pfam" id="PF08279">
    <property type="entry name" value="HTH_11"/>
    <property type="match status" value="1"/>
</dbReference>
<keyword evidence="3" id="KW-0732">Signal</keyword>
<organism evidence="5 6">
    <name type="scientific">Dactylosporangium maewongense</name>
    <dbReference type="NCBI Taxonomy" id="634393"/>
    <lineage>
        <taxon>Bacteria</taxon>
        <taxon>Bacillati</taxon>
        <taxon>Actinomycetota</taxon>
        <taxon>Actinomycetes</taxon>
        <taxon>Micromonosporales</taxon>
        <taxon>Micromonosporaceae</taxon>
        <taxon>Dactylosporangium</taxon>
    </lineage>
</organism>
<keyword evidence="2" id="KW-0804">Transcription</keyword>
<reference evidence="6" key="1">
    <citation type="journal article" date="2019" name="Int. J. Syst. Evol. Microbiol.">
        <title>The Global Catalogue of Microorganisms (GCM) 10K type strain sequencing project: providing services to taxonomists for standard genome sequencing and annotation.</title>
        <authorList>
            <consortium name="The Broad Institute Genomics Platform"/>
            <consortium name="The Broad Institute Genome Sequencing Center for Infectious Disease"/>
            <person name="Wu L."/>
            <person name="Ma J."/>
        </authorList>
    </citation>
    <scope>NUCLEOTIDE SEQUENCE [LARGE SCALE GENOMIC DNA]</scope>
    <source>
        <strain evidence="6">JCM 15933</strain>
    </source>
</reference>
<evidence type="ECO:0000256" key="2">
    <source>
        <dbReference type="ARBA" id="ARBA00023163"/>
    </source>
</evidence>
<dbReference type="Pfam" id="PF25583">
    <property type="entry name" value="WCX"/>
    <property type="match status" value="1"/>
</dbReference>
<comment type="caution">
    <text evidence="5">The sequence shown here is derived from an EMBL/GenBank/DDBJ whole genome shotgun (WGS) entry which is preliminary data.</text>
</comment>
<name>A0ABP4LSW3_9ACTN</name>
<feature type="domain" description="HTH deoR-type" evidence="4">
    <location>
        <begin position="2"/>
        <end position="60"/>
    </location>
</feature>
<dbReference type="PIRSF" id="PIRSF016838">
    <property type="entry name" value="PafC"/>
    <property type="match status" value="1"/>
</dbReference>
<keyword evidence="6" id="KW-1185">Reference proteome</keyword>
<gene>
    <name evidence="5" type="ORF">GCM10009827_055680</name>
</gene>
<dbReference type="PANTHER" id="PTHR34580:SF1">
    <property type="entry name" value="PROTEIN PAFC"/>
    <property type="match status" value="1"/>
</dbReference>
<dbReference type="InterPro" id="IPR051534">
    <property type="entry name" value="CBASS_pafABC_assoc_protein"/>
</dbReference>
<keyword evidence="1" id="KW-0805">Transcription regulation</keyword>
<evidence type="ECO:0000256" key="3">
    <source>
        <dbReference type="SAM" id="SignalP"/>
    </source>
</evidence>
<dbReference type="InterPro" id="IPR036388">
    <property type="entry name" value="WH-like_DNA-bd_sf"/>
</dbReference>
<evidence type="ECO:0000256" key="1">
    <source>
        <dbReference type="ARBA" id="ARBA00023015"/>
    </source>
</evidence>
<accession>A0ABP4LSW3</accession>
<dbReference type="PROSITE" id="PS51000">
    <property type="entry name" value="HTH_DEOR_2"/>
    <property type="match status" value="1"/>
</dbReference>
<dbReference type="InterPro" id="IPR001034">
    <property type="entry name" value="DeoR_HTH"/>
</dbReference>
<proteinExistence type="predicted"/>
<sequence>MRADRLLSLVLLLQARPSSAAPELAARLGVSVRTVLRDVAALSSAGIPVYAERGRGGGIRMLPAYRAGLAHLNAAEGTGLAVGQSRLAGELGLGDALDTAIEKIIGAGGQALRGGLAQGRRHVIVDVDPWMRSGEAVPLLPAIHDGLLRGRCLSLDYEDSDGARSRRTVTPAGLVAKAGIWYLVTSEPALVRVSRVHECTVLPAPAVLPTGFDLDAAWARLRDRVEARPRPLTVLVSVSPPAVALVRRVLARHLAPASGASSSHLVRLSFAGVPHAVGSLLGFGAQLTVVDPPAVRTAMRTAAEAVVALYADP</sequence>
<feature type="signal peptide" evidence="3">
    <location>
        <begin position="1"/>
        <end position="20"/>
    </location>
</feature>
<dbReference type="PROSITE" id="PS52050">
    <property type="entry name" value="WYL"/>
    <property type="match status" value="1"/>
</dbReference>
<dbReference type="Gene3D" id="1.10.10.10">
    <property type="entry name" value="Winged helix-like DNA-binding domain superfamily/Winged helix DNA-binding domain"/>
    <property type="match status" value="1"/>
</dbReference>
<dbReference type="SUPFAM" id="SSF46785">
    <property type="entry name" value="Winged helix' DNA-binding domain"/>
    <property type="match status" value="1"/>
</dbReference>
<evidence type="ECO:0000313" key="6">
    <source>
        <dbReference type="Proteomes" id="UP001501470"/>
    </source>
</evidence>